<dbReference type="EMBL" id="JAHQIW010007054">
    <property type="protein sequence ID" value="KAJ1371859.1"/>
    <property type="molecule type" value="Genomic_DNA"/>
</dbReference>
<name>A0AAD5R985_PARTN</name>
<feature type="compositionally biased region" description="Polar residues" evidence="1">
    <location>
        <begin position="102"/>
        <end position="111"/>
    </location>
</feature>
<evidence type="ECO:0000256" key="1">
    <source>
        <dbReference type="SAM" id="MobiDB-lite"/>
    </source>
</evidence>
<proteinExistence type="predicted"/>
<organism evidence="2 3">
    <name type="scientific">Parelaphostrongylus tenuis</name>
    <name type="common">Meningeal worm</name>
    <dbReference type="NCBI Taxonomy" id="148309"/>
    <lineage>
        <taxon>Eukaryota</taxon>
        <taxon>Metazoa</taxon>
        <taxon>Ecdysozoa</taxon>
        <taxon>Nematoda</taxon>
        <taxon>Chromadorea</taxon>
        <taxon>Rhabditida</taxon>
        <taxon>Rhabditina</taxon>
        <taxon>Rhabditomorpha</taxon>
        <taxon>Strongyloidea</taxon>
        <taxon>Metastrongylidae</taxon>
        <taxon>Parelaphostrongylus</taxon>
    </lineage>
</organism>
<accession>A0AAD5R985</accession>
<comment type="caution">
    <text evidence="2">The sequence shown here is derived from an EMBL/GenBank/DDBJ whole genome shotgun (WGS) entry which is preliminary data.</text>
</comment>
<reference evidence="2" key="1">
    <citation type="submission" date="2021-06" db="EMBL/GenBank/DDBJ databases">
        <title>Parelaphostrongylus tenuis whole genome reference sequence.</title>
        <authorList>
            <person name="Garwood T.J."/>
            <person name="Larsen P.A."/>
            <person name="Fountain-Jones N.M."/>
            <person name="Garbe J.R."/>
            <person name="Macchietto M.G."/>
            <person name="Kania S.A."/>
            <person name="Gerhold R.W."/>
            <person name="Richards J.E."/>
            <person name="Wolf T.M."/>
        </authorList>
    </citation>
    <scope>NUCLEOTIDE SEQUENCE</scope>
    <source>
        <strain evidence="2">MNPRO001-30</strain>
        <tissue evidence="2">Meninges</tissue>
    </source>
</reference>
<feature type="region of interest" description="Disordered" evidence="1">
    <location>
        <begin position="225"/>
        <end position="267"/>
    </location>
</feature>
<protein>
    <submittedName>
        <fullName evidence="2">Uncharacterized protein</fullName>
    </submittedName>
</protein>
<keyword evidence="3" id="KW-1185">Reference proteome</keyword>
<dbReference type="AlphaFoldDB" id="A0AAD5R985"/>
<gene>
    <name evidence="2" type="ORF">KIN20_033889</name>
</gene>
<dbReference type="Proteomes" id="UP001196413">
    <property type="component" value="Unassembled WGS sequence"/>
</dbReference>
<sequence>MTGVIVERDITMSYTEEQTSAGLVARAITDIVTTSSQHHLQLSLQLIGVKNPTELVSSLERALEHFLSYDECVSSQMARNMEVNRLFNSHFSSSLPLEENSTHGTFLTQSDAGDFSSAEDDISSTVSVSAAATQQSNAGDFPSAEEDISSARIVSAALEQSNAGDFSSAEDDVSSTGFVSAATQQSDAGDFSSNEEDSGIAIVSAVVEQDDLFNSPRANEVHLNEELFSPEPNSSSSTKDDVLNCRLPVGDESSNNESEGDSPSLMPPVIKRFSRSLTLSKKAKAFTFVQSFLDNNTSREDITNDEFSD</sequence>
<feature type="region of interest" description="Disordered" evidence="1">
    <location>
        <begin position="98"/>
        <end position="119"/>
    </location>
</feature>
<evidence type="ECO:0000313" key="3">
    <source>
        <dbReference type="Proteomes" id="UP001196413"/>
    </source>
</evidence>
<evidence type="ECO:0000313" key="2">
    <source>
        <dbReference type="EMBL" id="KAJ1371859.1"/>
    </source>
</evidence>